<protein>
    <recommendedName>
        <fullName evidence="3">NACHT domain-containing protein</fullName>
    </recommendedName>
</protein>
<dbReference type="Proteomes" id="UP000293823">
    <property type="component" value="Unassembled WGS sequence"/>
</dbReference>
<gene>
    <name evidence="4" type="ORF">AA0113_g2875</name>
</gene>
<dbReference type="InterPro" id="IPR056884">
    <property type="entry name" value="NPHP3-like_N"/>
</dbReference>
<dbReference type="EMBL" id="PEJP01000009">
    <property type="protein sequence ID" value="RYO70785.1"/>
    <property type="molecule type" value="Genomic_DNA"/>
</dbReference>
<organism evidence="4 5">
    <name type="scientific">Alternaria arborescens</name>
    <dbReference type="NCBI Taxonomy" id="156630"/>
    <lineage>
        <taxon>Eukaryota</taxon>
        <taxon>Fungi</taxon>
        <taxon>Dikarya</taxon>
        <taxon>Ascomycota</taxon>
        <taxon>Pezizomycotina</taxon>
        <taxon>Dothideomycetes</taxon>
        <taxon>Pleosporomycetidae</taxon>
        <taxon>Pleosporales</taxon>
        <taxon>Pleosporineae</taxon>
        <taxon>Pleosporaceae</taxon>
        <taxon>Alternaria</taxon>
        <taxon>Alternaria sect. Alternaria</taxon>
    </lineage>
</organism>
<feature type="domain" description="NACHT" evidence="3">
    <location>
        <begin position="294"/>
        <end position="447"/>
    </location>
</feature>
<dbReference type="OrthoDB" id="443402at2759"/>
<evidence type="ECO:0000256" key="2">
    <source>
        <dbReference type="SAM" id="MobiDB-lite"/>
    </source>
</evidence>
<dbReference type="Pfam" id="PF25053">
    <property type="entry name" value="DUF7791"/>
    <property type="match status" value="1"/>
</dbReference>
<accession>A0A4Q4SJE8</accession>
<evidence type="ECO:0000313" key="5">
    <source>
        <dbReference type="Proteomes" id="UP000293823"/>
    </source>
</evidence>
<dbReference type="InterPro" id="IPR027417">
    <property type="entry name" value="P-loop_NTPase"/>
</dbReference>
<feature type="region of interest" description="Disordered" evidence="2">
    <location>
        <begin position="953"/>
        <end position="998"/>
    </location>
</feature>
<dbReference type="PANTHER" id="PTHR10039">
    <property type="entry name" value="AMELOGENIN"/>
    <property type="match status" value="1"/>
</dbReference>
<reference evidence="5" key="1">
    <citation type="journal article" date="2019" name="bioRxiv">
        <title>Genomics, evolutionary history and diagnostics of the Alternaria alternata species group including apple and Asian pear pathotypes.</title>
        <authorList>
            <person name="Armitage A.D."/>
            <person name="Cockerton H.M."/>
            <person name="Sreenivasaprasad S."/>
            <person name="Woodhall J.W."/>
            <person name="Lane C.R."/>
            <person name="Harrison R.J."/>
            <person name="Clarkson J.P."/>
        </authorList>
    </citation>
    <scope>NUCLEOTIDE SEQUENCE [LARGE SCALE GENOMIC DNA]</scope>
    <source>
        <strain evidence="5">RGR 97.0016</strain>
    </source>
</reference>
<dbReference type="Gene3D" id="3.40.50.300">
    <property type="entry name" value="P-loop containing nucleotide triphosphate hydrolases"/>
    <property type="match status" value="1"/>
</dbReference>
<sequence>MEALVAVGLAGNVVQFLQGAGTLIAEANAIRRNGSPSPLPQLRSLSKTLTDQAAVLRTRLKACSATLKEEDQASQCLCGRIAFANCVTQNLLDLAAECEEAGTQFITYLESFKSHSSSKLLQSAKKAIKFQWSSHKIDDFAVKLDKLRGSLTLGTVLALRTSSESRNDEILGHLKAIQQDHKARNLDETDIRTAVETLADAIQDQASDKLDVIQDEIRLCLDEISSLRSERTPEEKSRSLESRVLRWLDFRQIFWRYKSVATAYQRTYEWIYDSPIMHNRWSDFPKYLQQDTGEPYFISGKAGSGKSTLMKSLYGHSSTGTALKKWAGTSELMKLHFFFWDLGTTLQKTHVGMLRALLHTVLDEHPELVPAVFPRLYRNWKASDADIEPQYVEVKEAFERLIEKSHFLKLAIFIDGIDEFDGNHRDMALFLRSLASPHVKLIVSSRPVNACLDVLAGCPTLRLQELTRPDMERFVHGELSSNYSMGRLMEQFPERAPQLIEDLLDKAEGVFLWIKLVVRLLVDGLQNGDNLEELHAKLTLLPSDLRDLYKNMFGKMKLEYQKQAAVIFQLLDRWRRCINIQPLPGVVLSYAIRSPTEVFQASIAPMTGETFSWIMETLEKRIRSRCCGLLEVRYNDDKETVAGWATTQYITIDKINRGVVTYLHRTVAEFIATTEVWQEVCELTNDMALDSTSSLTSACLSTMKLASQYDDDGLKWYLETTASFCQRATTTEPQTTQKYVYEMDHIMSRFQQRSRRPYDGRSRVRTLHWSAEPHDVEPVESALAVEEHKSIHTFAARRGILAHLLLLPFGVGDEERFVIVLNALLIWRKRLFRALNNSGSLGNATELLSYLLRNVWGPESIAFSTSLWQQALVWCTDMKADHYSILEAARLMKVLLSAVDAPQSLWQRSVQAWKDFILGPTHVLESFRAHAEDNRSPENITLLNNLEHLTGTRGNRPAAPVAGHEGIKINPSSQASRMKGKKTRRNKKIKLRAADRAS</sequence>
<evidence type="ECO:0000259" key="3">
    <source>
        <dbReference type="PROSITE" id="PS50837"/>
    </source>
</evidence>
<dbReference type="PROSITE" id="PS50837">
    <property type="entry name" value="NACHT"/>
    <property type="match status" value="1"/>
</dbReference>
<feature type="compositionally biased region" description="Basic residues" evidence="2">
    <location>
        <begin position="978"/>
        <end position="991"/>
    </location>
</feature>
<proteinExistence type="predicted"/>
<keyword evidence="5" id="KW-1185">Reference proteome</keyword>
<dbReference type="InterPro" id="IPR056693">
    <property type="entry name" value="DUF7791"/>
</dbReference>
<name>A0A4Q4SJE8_9PLEO</name>
<dbReference type="InterPro" id="IPR007111">
    <property type="entry name" value="NACHT_NTPase"/>
</dbReference>
<dbReference type="Pfam" id="PF24883">
    <property type="entry name" value="NPHP3_N"/>
    <property type="match status" value="1"/>
</dbReference>
<keyword evidence="1" id="KW-0677">Repeat</keyword>
<dbReference type="PANTHER" id="PTHR10039:SF5">
    <property type="entry name" value="NACHT DOMAIN-CONTAINING PROTEIN"/>
    <property type="match status" value="1"/>
</dbReference>
<evidence type="ECO:0000256" key="1">
    <source>
        <dbReference type="ARBA" id="ARBA00022737"/>
    </source>
</evidence>
<comment type="caution">
    <text evidence="4">The sequence shown here is derived from an EMBL/GenBank/DDBJ whole genome shotgun (WGS) entry which is preliminary data.</text>
</comment>
<evidence type="ECO:0000313" key="4">
    <source>
        <dbReference type="EMBL" id="RYO70785.1"/>
    </source>
</evidence>
<dbReference type="AlphaFoldDB" id="A0A4Q4SJE8"/>
<dbReference type="SUPFAM" id="SSF52540">
    <property type="entry name" value="P-loop containing nucleoside triphosphate hydrolases"/>
    <property type="match status" value="1"/>
</dbReference>